<evidence type="ECO:0000313" key="2">
    <source>
        <dbReference type="EMBL" id="KAF3507814.1"/>
    </source>
</evidence>
<dbReference type="EMBL" id="QGKX02001521">
    <property type="protein sequence ID" value="KAF3507814.1"/>
    <property type="molecule type" value="Genomic_DNA"/>
</dbReference>
<feature type="region of interest" description="Disordered" evidence="1">
    <location>
        <begin position="69"/>
        <end position="122"/>
    </location>
</feature>
<protein>
    <submittedName>
        <fullName evidence="2">Uncharacterized protein</fullName>
    </submittedName>
</protein>
<accession>A0A8S9NSB9</accession>
<proteinExistence type="predicted"/>
<name>A0A8S9NSB9_BRACR</name>
<sequence>MNAERHLDCREHLHGYVKSSDQFVETNRLDRPWNSAGCSLGWTKSSSVNGRAGSNADSARLFSDLDQSSLANGRAGSNTDSARRFAELDQSSSANGRAGSNADTAQPFAELDRPESVFTLSS</sequence>
<organism evidence="2 3">
    <name type="scientific">Brassica cretica</name>
    <name type="common">Mustard</name>
    <dbReference type="NCBI Taxonomy" id="69181"/>
    <lineage>
        <taxon>Eukaryota</taxon>
        <taxon>Viridiplantae</taxon>
        <taxon>Streptophyta</taxon>
        <taxon>Embryophyta</taxon>
        <taxon>Tracheophyta</taxon>
        <taxon>Spermatophyta</taxon>
        <taxon>Magnoliopsida</taxon>
        <taxon>eudicotyledons</taxon>
        <taxon>Gunneridae</taxon>
        <taxon>Pentapetalae</taxon>
        <taxon>rosids</taxon>
        <taxon>malvids</taxon>
        <taxon>Brassicales</taxon>
        <taxon>Brassicaceae</taxon>
        <taxon>Brassiceae</taxon>
        <taxon>Brassica</taxon>
    </lineage>
</organism>
<evidence type="ECO:0000256" key="1">
    <source>
        <dbReference type="SAM" id="MobiDB-lite"/>
    </source>
</evidence>
<reference evidence="2" key="1">
    <citation type="submission" date="2019-12" db="EMBL/GenBank/DDBJ databases">
        <title>Genome sequencing and annotation of Brassica cretica.</title>
        <authorList>
            <person name="Studholme D.J."/>
            <person name="Sarris P."/>
        </authorList>
    </citation>
    <scope>NUCLEOTIDE SEQUENCE</scope>
    <source>
        <strain evidence="2">PFS-109/04</strain>
        <tissue evidence="2">Leaf</tissue>
    </source>
</reference>
<feature type="compositionally biased region" description="Polar residues" evidence="1">
    <location>
        <begin position="69"/>
        <end position="80"/>
    </location>
</feature>
<dbReference type="Proteomes" id="UP000712600">
    <property type="component" value="Unassembled WGS sequence"/>
</dbReference>
<feature type="compositionally biased region" description="Low complexity" evidence="1">
    <location>
        <begin position="91"/>
        <end position="102"/>
    </location>
</feature>
<comment type="caution">
    <text evidence="2">The sequence shown here is derived from an EMBL/GenBank/DDBJ whole genome shotgun (WGS) entry which is preliminary data.</text>
</comment>
<gene>
    <name evidence="2" type="ORF">F2Q69_00007405</name>
</gene>
<dbReference type="AlphaFoldDB" id="A0A8S9NSB9"/>
<evidence type="ECO:0000313" key="3">
    <source>
        <dbReference type="Proteomes" id="UP000712600"/>
    </source>
</evidence>